<dbReference type="InterPro" id="IPR050271">
    <property type="entry name" value="UDP-glycosyltransferase"/>
</dbReference>
<evidence type="ECO:0000313" key="4">
    <source>
        <dbReference type="EMBL" id="CAD7405004.1"/>
    </source>
</evidence>
<evidence type="ECO:0000256" key="3">
    <source>
        <dbReference type="ARBA" id="ARBA00022679"/>
    </source>
</evidence>
<dbReference type="GO" id="GO:0008194">
    <property type="term" value="F:UDP-glycosyltransferase activity"/>
    <property type="evidence" value="ECO:0007669"/>
    <property type="project" value="InterPro"/>
</dbReference>
<proteinExistence type="inferred from homology"/>
<evidence type="ECO:0008006" key="5">
    <source>
        <dbReference type="Google" id="ProtNLM"/>
    </source>
</evidence>
<comment type="similarity">
    <text evidence="1">Belongs to the UDP-glycosyltransferase family.</text>
</comment>
<keyword evidence="2" id="KW-0328">Glycosyltransferase</keyword>
<dbReference type="PANTHER" id="PTHR48043:SF159">
    <property type="entry name" value="EG:EG0003.4 PROTEIN-RELATED"/>
    <property type="match status" value="1"/>
</dbReference>
<protein>
    <recommendedName>
        <fullName evidence="5">UDP-glycosyltransferase</fullName>
    </recommendedName>
</protein>
<dbReference type="InterPro" id="IPR002213">
    <property type="entry name" value="UDP_glucos_trans"/>
</dbReference>
<evidence type="ECO:0000256" key="2">
    <source>
        <dbReference type="ARBA" id="ARBA00022676"/>
    </source>
</evidence>
<dbReference type="EMBL" id="OD002371">
    <property type="protein sequence ID" value="CAD7405004.1"/>
    <property type="molecule type" value="Genomic_DNA"/>
</dbReference>
<dbReference type="Gene3D" id="3.40.50.2000">
    <property type="entry name" value="Glycogen Phosphorylase B"/>
    <property type="match status" value="1"/>
</dbReference>
<organism evidence="4">
    <name type="scientific">Timema poppense</name>
    <name type="common">Walking stick</name>
    <dbReference type="NCBI Taxonomy" id="170557"/>
    <lineage>
        <taxon>Eukaryota</taxon>
        <taxon>Metazoa</taxon>
        <taxon>Ecdysozoa</taxon>
        <taxon>Arthropoda</taxon>
        <taxon>Hexapoda</taxon>
        <taxon>Insecta</taxon>
        <taxon>Pterygota</taxon>
        <taxon>Neoptera</taxon>
        <taxon>Polyneoptera</taxon>
        <taxon>Phasmatodea</taxon>
        <taxon>Timematodea</taxon>
        <taxon>Timematoidea</taxon>
        <taxon>Timematidae</taxon>
        <taxon>Timema</taxon>
    </lineage>
</organism>
<accession>A0A7R9H0X2</accession>
<keyword evidence="3" id="KW-0808">Transferase</keyword>
<sequence length="138" mass="15647">MCKVISNTPSEGSYPKFLIKSDRLQCESNTLDYSSTGEIIIPLCEDGGIFRRGPLEWILELKDLQRFMDDARHGVIYMSLGTNLPSAYLPPEKIAAFIDIFTQLKQKVLWKWENGTLSGRPPNVKVAKWFPQQDILGA</sequence>
<name>A0A7R9H0X2_TIMPO</name>
<dbReference type="AlphaFoldDB" id="A0A7R9H0X2"/>
<evidence type="ECO:0000256" key="1">
    <source>
        <dbReference type="ARBA" id="ARBA00009995"/>
    </source>
</evidence>
<gene>
    <name evidence="4" type="ORF">TPSB3V08_LOCUS4772</name>
</gene>
<dbReference type="Pfam" id="PF00201">
    <property type="entry name" value="UDPGT"/>
    <property type="match status" value="1"/>
</dbReference>
<reference evidence="4" key="1">
    <citation type="submission" date="2020-11" db="EMBL/GenBank/DDBJ databases">
        <authorList>
            <person name="Tran Van P."/>
        </authorList>
    </citation>
    <scope>NUCLEOTIDE SEQUENCE</scope>
</reference>
<dbReference type="PANTHER" id="PTHR48043">
    <property type="entry name" value="EG:EG0003.4 PROTEIN-RELATED"/>
    <property type="match status" value="1"/>
</dbReference>
<dbReference type="SUPFAM" id="SSF53756">
    <property type="entry name" value="UDP-Glycosyltransferase/glycogen phosphorylase"/>
    <property type="match status" value="1"/>
</dbReference>